<keyword evidence="1" id="KW-0732">Signal</keyword>
<feature type="signal peptide" evidence="1">
    <location>
        <begin position="1"/>
        <end position="20"/>
    </location>
</feature>
<accession>A0A4P9Z0Q8</accession>
<evidence type="ECO:0000313" key="2">
    <source>
        <dbReference type="EMBL" id="RKP25984.1"/>
    </source>
</evidence>
<dbReference type="AlphaFoldDB" id="A0A4P9Z0Q8"/>
<dbReference type="Proteomes" id="UP000278143">
    <property type="component" value="Unassembled WGS sequence"/>
</dbReference>
<organism evidence="2 3">
    <name type="scientific">Syncephalis pseudoplumigaleata</name>
    <dbReference type="NCBI Taxonomy" id="1712513"/>
    <lineage>
        <taxon>Eukaryota</taxon>
        <taxon>Fungi</taxon>
        <taxon>Fungi incertae sedis</taxon>
        <taxon>Zoopagomycota</taxon>
        <taxon>Zoopagomycotina</taxon>
        <taxon>Zoopagomycetes</taxon>
        <taxon>Zoopagales</taxon>
        <taxon>Piptocephalidaceae</taxon>
        <taxon>Syncephalis</taxon>
    </lineage>
</organism>
<evidence type="ECO:0000256" key="1">
    <source>
        <dbReference type="SAM" id="SignalP"/>
    </source>
</evidence>
<evidence type="ECO:0008006" key="4">
    <source>
        <dbReference type="Google" id="ProtNLM"/>
    </source>
</evidence>
<dbReference type="InterPro" id="IPR035992">
    <property type="entry name" value="Ricin_B-like_lectins"/>
</dbReference>
<evidence type="ECO:0000313" key="3">
    <source>
        <dbReference type="Proteomes" id="UP000278143"/>
    </source>
</evidence>
<sequence length="175" mass="19819">MKSALLIAGVALTMALAASADPEGYPGAGAYRLVFEGDKCLRLDNRDDPWYRPCVFDDPLDFDALWRDEQVGDYVFIRNVRSNQCITQDVPMKMKDCNKDDGTHLWRYLHKDDYPADEVKVISKASDDTDDGSFECFVSDRNFGYENHAVVRTCNGGERSQFFKKAPAPATLPRY</sequence>
<dbReference type="OrthoDB" id="5572072at2759"/>
<feature type="chain" id="PRO_5020567431" description="Ricin B lectin domain-containing protein" evidence="1">
    <location>
        <begin position="21"/>
        <end position="175"/>
    </location>
</feature>
<protein>
    <recommendedName>
        <fullName evidence="4">Ricin B lectin domain-containing protein</fullName>
    </recommendedName>
</protein>
<proteinExistence type="predicted"/>
<name>A0A4P9Z0Q8_9FUNG</name>
<gene>
    <name evidence="2" type="ORF">SYNPS1DRAFT_28301</name>
</gene>
<dbReference type="SUPFAM" id="SSF50370">
    <property type="entry name" value="Ricin B-like lectins"/>
    <property type="match status" value="1"/>
</dbReference>
<dbReference type="EMBL" id="KZ989551">
    <property type="protein sequence ID" value="RKP25984.1"/>
    <property type="molecule type" value="Genomic_DNA"/>
</dbReference>
<reference evidence="3" key="1">
    <citation type="journal article" date="2018" name="Nat. Microbiol.">
        <title>Leveraging single-cell genomics to expand the fungal tree of life.</title>
        <authorList>
            <person name="Ahrendt S.R."/>
            <person name="Quandt C.A."/>
            <person name="Ciobanu D."/>
            <person name="Clum A."/>
            <person name="Salamov A."/>
            <person name="Andreopoulos B."/>
            <person name="Cheng J.F."/>
            <person name="Woyke T."/>
            <person name="Pelin A."/>
            <person name="Henrissat B."/>
            <person name="Reynolds N.K."/>
            <person name="Benny G.L."/>
            <person name="Smith M.E."/>
            <person name="James T.Y."/>
            <person name="Grigoriev I.V."/>
        </authorList>
    </citation>
    <scope>NUCLEOTIDE SEQUENCE [LARGE SCALE GENOMIC DNA]</scope>
    <source>
        <strain evidence="3">Benny S71-1</strain>
    </source>
</reference>
<keyword evidence="3" id="KW-1185">Reference proteome</keyword>